<dbReference type="EMBL" id="CP029822">
    <property type="protein sequence ID" value="AZS51218.1"/>
    <property type="molecule type" value="Genomic_DNA"/>
</dbReference>
<keyword evidence="1" id="KW-0732">Signal</keyword>
<gene>
    <name evidence="2" type="ORF">DM558_10760</name>
</gene>
<dbReference type="AlphaFoldDB" id="A0A3Q9JJZ3"/>
<name>A0A3Q9JJZ3_9GAMM</name>
<dbReference type="InterPro" id="IPR018642">
    <property type="entry name" value="DUF2066"/>
</dbReference>
<reference evidence="3" key="1">
    <citation type="submission" date="2018-06" db="EMBL/GenBank/DDBJ databases">
        <title>Complete genome of Pseudomonas insecticola strain QZS01.</title>
        <authorList>
            <person name="Wang J."/>
            <person name="Su Q."/>
        </authorList>
    </citation>
    <scope>NUCLEOTIDE SEQUENCE [LARGE SCALE GENOMIC DNA]</scope>
    <source>
        <strain evidence="3">QZS01</strain>
    </source>
</reference>
<evidence type="ECO:0000313" key="2">
    <source>
        <dbReference type="EMBL" id="AZS51218.1"/>
    </source>
</evidence>
<evidence type="ECO:0000313" key="3">
    <source>
        <dbReference type="Proteomes" id="UP000273143"/>
    </source>
</evidence>
<sequence length="341" mass="37978">MLNLFKKLIISTCLITSISPVFASAPLTTVELPIANQEEQQISPLLSQGLNTVVTRLTGNPKIAEQKAVADILSQPNDYIENYSQQANPDRLVMSFDQRSIENALSKADIGYWSSRRPLIMTWWLNETKDNTSLIGDGQPSSKIITSAAETQGFPLIFPLADLNEQTLVKKENFTANPPTALLQGSKQYMPNAILIVYMLQKDNDYQANWQLWLSNDETKPLASAQVKGTSQQQIANQIFSDINPVLANVFIVKGNNTTENLDIVINGLDFSRYVEVNNLMNSFDGKVVETTGSTVHYQIKANPDQIEAQLNLLHFTLKKEDKTTLAEPNKTTTLVFQPSN</sequence>
<proteinExistence type="predicted"/>
<protein>
    <submittedName>
        <fullName evidence="2">DUF2066 domain-containing protein</fullName>
    </submittedName>
</protein>
<dbReference type="KEGG" id="emo:DM558_10760"/>
<dbReference type="Pfam" id="PF09839">
    <property type="entry name" value="DUF2066"/>
    <property type="match status" value="1"/>
</dbReference>
<evidence type="ECO:0000256" key="1">
    <source>
        <dbReference type="SAM" id="SignalP"/>
    </source>
</evidence>
<accession>A0A3Q9JJZ3</accession>
<feature type="signal peptide" evidence="1">
    <location>
        <begin position="1"/>
        <end position="23"/>
    </location>
</feature>
<dbReference type="Proteomes" id="UP000273143">
    <property type="component" value="Chromosome"/>
</dbReference>
<feature type="chain" id="PRO_5018620957" evidence="1">
    <location>
        <begin position="24"/>
        <end position="341"/>
    </location>
</feature>
<dbReference type="RefSeq" id="WP_127163992.1">
    <property type="nucleotide sequence ID" value="NZ_CP029822.1"/>
</dbReference>
<keyword evidence="3" id="KW-1185">Reference proteome</keyword>
<organism evidence="2 3">
    <name type="scientific">Entomomonas moraniae</name>
    <dbReference type="NCBI Taxonomy" id="2213226"/>
    <lineage>
        <taxon>Bacteria</taxon>
        <taxon>Pseudomonadati</taxon>
        <taxon>Pseudomonadota</taxon>
        <taxon>Gammaproteobacteria</taxon>
        <taxon>Pseudomonadales</taxon>
        <taxon>Pseudomonadaceae</taxon>
        <taxon>Entomomonas</taxon>
    </lineage>
</organism>